<evidence type="ECO:0000256" key="4">
    <source>
        <dbReference type="ARBA" id="ARBA00023163"/>
    </source>
</evidence>
<dbReference type="RefSeq" id="WP_185763683.1">
    <property type="nucleotide sequence ID" value="NZ_RIBP01000001.1"/>
</dbReference>
<name>A0A553STI7_NIACI</name>
<organism evidence="9 10">
    <name type="scientific">Niallia circulans</name>
    <name type="common">Bacillus circulans</name>
    <dbReference type="NCBI Taxonomy" id="1397"/>
    <lineage>
        <taxon>Bacteria</taxon>
        <taxon>Bacillati</taxon>
        <taxon>Bacillota</taxon>
        <taxon>Bacilli</taxon>
        <taxon>Bacillales</taxon>
        <taxon>Bacillaceae</taxon>
        <taxon>Niallia</taxon>
    </lineage>
</organism>
<evidence type="ECO:0000259" key="8">
    <source>
        <dbReference type="PROSITE" id="PS50995"/>
    </source>
</evidence>
<evidence type="ECO:0000256" key="3">
    <source>
        <dbReference type="ARBA" id="ARBA00023125"/>
    </source>
</evidence>
<dbReference type="Gene3D" id="1.10.10.10">
    <property type="entry name" value="Winged helix-like DNA-binding domain superfamily/Winged helix DNA-binding domain"/>
    <property type="match status" value="1"/>
</dbReference>
<dbReference type="InterPro" id="IPR000835">
    <property type="entry name" value="HTH_MarR-typ"/>
</dbReference>
<keyword evidence="4" id="KW-0804">Transcription</keyword>
<evidence type="ECO:0000256" key="6">
    <source>
        <dbReference type="ARBA" id="ARBA00047188"/>
    </source>
</evidence>
<keyword evidence="3" id="KW-0238">DNA-binding</keyword>
<gene>
    <name evidence="9" type="ORF">CEQ21_04930</name>
</gene>
<evidence type="ECO:0000313" key="9">
    <source>
        <dbReference type="EMBL" id="TRZ40284.1"/>
    </source>
</evidence>
<dbReference type="PANTHER" id="PTHR42756:SF1">
    <property type="entry name" value="TRANSCRIPTIONAL REPRESSOR OF EMRAB OPERON"/>
    <property type="match status" value="1"/>
</dbReference>
<dbReference type="Proteomes" id="UP000319837">
    <property type="component" value="Unassembled WGS sequence"/>
</dbReference>
<dbReference type="EMBL" id="RIBP01000001">
    <property type="protein sequence ID" value="TRZ40284.1"/>
    <property type="molecule type" value="Genomic_DNA"/>
</dbReference>
<comment type="similarity">
    <text evidence="5">Belongs to the SarZ family.</text>
</comment>
<comment type="caution">
    <text evidence="9">The sequence shown here is derived from an EMBL/GenBank/DDBJ whole genome shotgun (WGS) entry which is preliminary data.</text>
</comment>
<proteinExistence type="inferred from homology"/>
<dbReference type="SUPFAM" id="SSF46785">
    <property type="entry name" value="Winged helix' DNA-binding domain"/>
    <property type="match status" value="1"/>
</dbReference>
<evidence type="ECO:0000256" key="7">
    <source>
        <dbReference type="ARBA" id="ARBA00047207"/>
    </source>
</evidence>
<dbReference type="AlphaFoldDB" id="A0A553STI7"/>
<sequence length="159" mass="18930">MMQEGNTNYVIDDIIFSQKNLGFSRIIHDLDKVMFRYLTDRLDVLDISHIQALVIIYLMKNKEKDNYQKEIETTFGLTNPTLTVSIKSMEKKDLIIRKKSMKDGRYYNLNLTSKGESLYESCCDIYISIQKEFEKILSKEEEEKFREIAEKIMNHFKYL</sequence>
<dbReference type="GO" id="GO:0003677">
    <property type="term" value="F:DNA binding"/>
    <property type="evidence" value="ECO:0007669"/>
    <property type="project" value="UniProtKB-KW"/>
</dbReference>
<keyword evidence="2" id="KW-0805">Transcription regulation</keyword>
<dbReference type="InterPro" id="IPR055166">
    <property type="entry name" value="Transc_reg_Sar_Rot_HTH"/>
</dbReference>
<dbReference type="PRINTS" id="PR00598">
    <property type="entry name" value="HTHMARR"/>
</dbReference>
<dbReference type="GO" id="GO:0005737">
    <property type="term" value="C:cytoplasm"/>
    <property type="evidence" value="ECO:0007669"/>
    <property type="project" value="UniProtKB-SubCell"/>
</dbReference>
<evidence type="ECO:0000256" key="2">
    <source>
        <dbReference type="ARBA" id="ARBA00023015"/>
    </source>
</evidence>
<feature type="domain" description="HTH marR-type" evidence="8">
    <location>
        <begin position="23"/>
        <end position="154"/>
    </location>
</feature>
<dbReference type="SMART" id="SM00347">
    <property type="entry name" value="HTH_MARR"/>
    <property type="match status" value="1"/>
</dbReference>
<comment type="subcellular location">
    <subcellularLocation>
        <location evidence="1">Cytoplasm</location>
    </subcellularLocation>
</comment>
<evidence type="ECO:0000256" key="1">
    <source>
        <dbReference type="ARBA" id="ARBA00004496"/>
    </source>
</evidence>
<dbReference type="GO" id="GO:0003700">
    <property type="term" value="F:DNA-binding transcription factor activity"/>
    <property type="evidence" value="ECO:0007669"/>
    <property type="project" value="InterPro"/>
</dbReference>
<evidence type="ECO:0000313" key="10">
    <source>
        <dbReference type="Proteomes" id="UP000319837"/>
    </source>
</evidence>
<dbReference type="PANTHER" id="PTHR42756">
    <property type="entry name" value="TRANSCRIPTIONAL REGULATOR, MARR"/>
    <property type="match status" value="1"/>
</dbReference>
<protein>
    <recommendedName>
        <fullName evidence="6">HTH-type transcriptional regulator SarZ</fullName>
    </recommendedName>
    <alternativeName>
        <fullName evidence="7">Staphylococcal accessory regulator Z</fullName>
    </alternativeName>
</protein>
<dbReference type="InterPro" id="IPR036390">
    <property type="entry name" value="WH_DNA-bd_sf"/>
</dbReference>
<reference evidence="10" key="1">
    <citation type="submission" date="2018-10" db="EMBL/GenBank/DDBJ databases">
        <title>FDA dAtabase for Regulatory Grade micrObial Sequences (FDA-ARGOS): Supporting development and validation of Infectious Disease Dx tests.</title>
        <authorList>
            <person name="Minogue T."/>
            <person name="Wolcott M."/>
            <person name="Wasieloski L."/>
            <person name="Aguilar W."/>
            <person name="Moore D."/>
            <person name="Tallon L."/>
            <person name="Sadzewicz L."/>
            <person name="Sengamalay N."/>
            <person name="Ott S."/>
            <person name="Godinez A."/>
            <person name="Nagaraj S."/>
            <person name="Vavikolanu K."/>
            <person name="Vyas G."/>
            <person name="Nadendla S."/>
            <person name="George J."/>
            <person name="Sichtig H."/>
        </authorList>
    </citation>
    <scope>NUCLEOTIDE SEQUENCE [LARGE SCALE GENOMIC DNA]</scope>
    <source>
        <strain evidence="10">FDAARGOS_343</strain>
    </source>
</reference>
<evidence type="ECO:0000256" key="5">
    <source>
        <dbReference type="ARBA" id="ARBA00046337"/>
    </source>
</evidence>
<dbReference type="PROSITE" id="PS50995">
    <property type="entry name" value="HTH_MARR_2"/>
    <property type="match status" value="1"/>
</dbReference>
<dbReference type="InterPro" id="IPR036388">
    <property type="entry name" value="WH-like_DNA-bd_sf"/>
</dbReference>
<accession>A0A553STI7</accession>
<dbReference type="Pfam" id="PF22381">
    <property type="entry name" value="Staph_reg_Sar_Rot"/>
    <property type="match status" value="1"/>
</dbReference>